<keyword evidence="3" id="KW-0862">Zinc</keyword>
<dbReference type="Proteomes" id="UP000799441">
    <property type="component" value="Unassembled WGS sequence"/>
</dbReference>
<proteinExistence type="predicted"/>
<feature type="region of interest" description="Disordered" evidence="5">
    <location>
        <begin position="1"/>
        <end position="82"/>
    </location>
</feature>
<name>A0A9P4QAP6_9PEZI</name>
<evidence type="ECO:0000256" key="5">
    <source>
        <dbReference type="SAM" id="MobiDB-lite"/>
    </source>
</evidence>
<dbReference type="InterPro" id="IPR013083">
    <property type="entry name" value="Znf_RING/FYVE/PHD"/>
</dbReference>
<keyword evidence="1" id="KW-0479">Metal-binding</keyword>
<organism evidence="7 8">
    <name type="scientific">Polychaeton citri CBS 116435</name>
    <dbReference type="NCBI Taxonomy" id="1314669"/>
    <lineage>
        <taxon>Eukaryota</taxon>
        <taxon>Fungi</taxon>
        <taxon>Dikarya</taxon>
        <taxon>Ascomycota</taxon>
        <taxon>Pezizomycotina</taxon>
        <taxon>Dothideomycetes</taxon>
        <taxon>Dothideomycetidae</taxon>
        <taxon>Capnodiales</taxon>
        <taxon>Capnodiaceae</taxon>
        <taxon>Polychaeton</taxon>
    </lineage>
</organism>
<dbReference type="GO" id="GO:0008270">
    <property type="term" value="F:zinc ion binding"/>
    <property type="evidence" value="ECO:0007669"/>
    <property type="project" value="UniProtKB-KW"/>
</dbReference>
<evidence type="ECO:0000313" key="7">
    <source>
        <dbReference type="EMBL" id="KAF2723722.1"/>
    </source>
</evidence>
<evidence type="ECO:0000256" key="1">
    <source>
        <dbReference type="ARBA" id="ARBA00022723"/>
    </source>
</evidence>
<dbReference type="CDD" id="cd16449">
    <property type="entry name" value="RING-HC"/>
    <property type="match status" value="1"/>
</dbReference>
<protein>
    <recommendedName>
        <fullName evidence="6">RING-type domain-containing protein</fullName>
    </recommendedName>
</protein>
<comment type="caution">
    <text evidence="7">The sequence shown here is derived from an EMBL/GenBank/DDBJ whole genome shotgun (WGS) entry which is preliminary data.</text>
</comment>
<dbReference type="InterPro" id="IPR047134">
    <property type="entry name" value="RNF4"/>
</dbReference>
<dbReference type="SUPFAM" id="SSF57850">
    <property type="entry name" value="RING/U-box"/>
    <property type="match status" value="1"/>
</dbReference>
<keyword evidence="2 4" id="KW-0863">Zinc-finger</keyword>
<evidence type="ECO:0000259" key="6">
    <source>
        <dbReference type="PROSITE" id="PS50089"/>
    </source>
</evidence>
<dbReference type="InterPro" id="IPR001841">
    <property type="entry name" value="Znf_RING"/>
</dbReference>
<dbReference type="InterPro" id="IPR017907">
    <property type="entry name" value="Znf_RING_CS"/>
</dbReference>
<dbReference type="PANTHER" id="PTHR23041">
    <property type="entry name" value="RING FINGER DOMAIN-CONTAINING"/>
    <property type="match status" value="1"/>
</dbReference>
<dbReference type="PROSITE" id="PS00518">
    <property type="entry name" value="ZF_RING_1"/>
    <property type="match status" value="1"/>
</dbReference>
<dbReference type="InterPro" id="IPR027370">
    <property type="entry name" value="Znf-RING_euk"/>
</dbReference>
<evidence type="ECO:0000256" key="4">
    <source>
        <dbReference type="PROSITE-ProRule" id="PRU00175"/>
    </source>
</evidence>
<gene>
    <name evidence="7" type="ORF">K431DRAFT_17353</name>
</gene>
<dbReference type="SMART" id="SM00184">
    <property type="entry name" value="RING"/>
    <property type="match status" value="1"/>
</dbReference>
<keyword evidence="8" id="KW-1185">Reference proteome</keyword>
<dbReference type="Gene3D" id="3.30.40.10">
    <property type="entry name" value="Zinc/RING finger domain, C3HC4 (zinc finger)"/>
    <property type="match status" value="1"/>
</dbReference>
<dbReference type="AlphaFoldDB" id="A0A9P4QAP6"/>
<dbReference type="PROSITE" id="PS50089">
    <property type="entry name" value="ZF_RING_2"/>
    <property type="match status" value="1"/>
</dbReference>
<feature type="domain" description="RING-type" evidence="6">
    <location>
        <begin position="141"/>
        <end position="187"/>
    </location>
</feature>
<evidence type="ECO:0000256" key="2">
    <source>
        <dbReference type="ARBA" id="ARBA00022771"/>
    </source>
</evidence>
<dbReference type="PANTHER" id="PTHR23041:SF78">
    <property type="entry name" value="E3 UBIQUITIN-PROTEIN LIGASE RNF4"/>
    <property type="match status" value="1"/>
</dbReference>
<sequence length="217" mass="24287">MASFGRRGSGQGQRHWQPPHMVNSNGAGGVVDLTSSPPGLSRRRLSQQRRPRKRSAEGTSPQEGEQEDAAESSQRKRQRRELRDRAAELFGEANTEDEEDGAPGAQEELQQTELQQAVSNQQHEDSSSNNGRPLKIGQRTCIICMENYTDATVTACGHIYCHECLMKSLHHSAKTNNRNTGNCPACRKSIFITGKRKDTQIIPIAFMKKEVFKGRRR</sequence>
<dbReference type="EMBL" id="MU003775">
    <property type="protein sequence ID" value="KAF2723722.1"/>
    <property type="molecule type" value="Genomic_DNA"/>
</dbReference>
<dbReference type="OrthoDB" id="6270329at2759"/>
<feature type="compositionally biased region" description="Basic residues" evidence="5">
    <location>
        <begin position="41"/>
        <end position="53"/>
    </location>
</feature>
<dbReference type="Pfam" id="PF13445">
    <property type="entry name" value="zf-RING_UBOX"/>
    <property type="match status" value="1"/>
</dbReference>
<accession>A0A9P4QAP6</accession>
<evidence type="ECO:0000256" key="3">
    <source>
        <dbReference type="ARBA" id="ARBA00022833"/>
    </source>
</evidence>
<reference evidence="7" key="1">
    <citation type="journal article" date="2020" name="Stud. Mycol.">
        <title>101 Dothideomycetes genomes: a test case for predicting lifestyles and emergence of pathogens.</title>
        <authorList>
            <person name="Haridas S."/>
            <person name="Albert R."/>
            <person name="Binder M."/>
            <person name="Bloem J."/>
            <person name="Labutti K."/>
            <person name="Salamov A."/>
            <person name="Andreopoulos B."/>
            <person name="Baker S."/>
            <person name="Barry K."/>
            <person name="Bills G."/>
            <person name="Bluhm B."/>
            <person name="Cannon C."/>
            <person name="Castanera R."/>
            <person name="Culley D."/>
            <person name="Daum C."/>
            <person name="Ezra D."/>
            <person name="Gonzalez J."/>
            <person name="Henrissat B."/>
            <person name="Kuo A."/>
            <person name="Liang C."/>
            <person name="Lipzen A."/>
            <person name="Lutzoni F."/>
            <person name="Magnuson J."/>
            <person name="Mondo S."/>
            <person name="Nolan M."/>
            <person name="Ohm R."/>
            <person name="Pangilinan J."/>
            <person name="Park H.-J."/>
            <person name="Ramirez L."/>
            <person name="Alfaro M."/>
            <person name="Sun H."/>
            <person name="Tritt A."/>
            <person name="Yoshinaga Y."/>
            <person name="Zwiers L.-H."/>
            <person name="Turgeon B."/>
            <person name="Goodwin S."/>
            <person name="Spatafora J."/>
            <person name="Crous P."/>
            <person name="Grigoriev I."/>
        </authorList>
    </citation>
    <scope>NUCLEOTIDE SEQUENCE</scope>
    <source>
        <strain evidence="7">CBS 116435</strain>
    </source>
</reference>
<evidence type="ECO:0000313" key="8">
    <source>
        <dbReference type="Proteomes" id="UP000799441"/>
    </source>
</evidence>